<dbReference type="PANTHER" id="PTHR11793:SF13">
    <property type="entry name" value="PROTEIN DAUGHTERLESS"/>
    <property type="match status" value="1"/>
</dbReference>
<dbReference type="Gene3D" id="4.10.280.10">
    <property type="entry name" value="Helix-loop-helix DNA-binding domain"/>
    <property type="match status" value="1"/>
</dbReference>
<dbReference type="GO" id="GO:0000785">
    <property type="term" value="C:chromatin"/>
    <property type="evidence" value="ECO:0007669"/>
    <property type="project" value="TreeGrafter"/>
</dbReference>
<evidence type="ECO:0000256" key="6">
    <source>
        <dbReference type="SAM" id="MobiDB-lite"/>
    </source>
</evidence>
<evidence type="ECO:0000313" key="8">
    <source>
        <dbReference type="EMBL" id="KAJ6225042.1"/>
    </source>
</evidence>
<dbReference type="Pfam" id="PF00010">
    <property type="entry name" value="HLH"/>
    <property type="match status" value="1"/>
</dbReference>
<dbReference type="SUPFAM" id="SSF47459">
    <property type="entry name" value="HLH, helix-loop-helix DNA-binding domain"/>
    <property type="match status" value="1"/>
</dbReference>
<keyword evidence="3" id="KW-0238">DNA-binding</keyword>
<evidence type="ECO:0000313" key="9">
    <source>
        <dbReference type="Proteomes" id="UP001142055"/>
    </source>
</evidence>
<feature type="domain" description="BHLH" evidence="7">
    <location>
        <begin position="419"/>
        <end position="472"/>
    </location>
</feature>
<dbReference type="EMBL" id="JAPWDV010000001">
    <property type="protein sequence ID" value="KAJ6225042.1"/>
    <property type="molecule type" value="Genomic_DNA"/>
</dbReference>
<dbReference type="Proteomes" id="UP001142055">
    <property type="component" value="Chromosome 1"/>
</dbReference>
<dbReference type="InterPro" id="IPR011598">
    <property type="entry name" value="bHLH_dom"/>
</dbReference>
<feature type="compositionally biased region" description="Gly residues" evidence="6">
    <location>
        <begin position="394"/>
        <end position="403"/>
    </location>
</feature>
<keyword evidence="9" id="KW-1185">Reference proteome</keyword>
<dbReference type="InterPro" id="IPR051098">
    <property type="entry name" value="NeuroDiff_E-box_TFs"/>
</dbReference>
<dbReference type="GO" id="GO:0000981">
    <property type="term" value="F:DNA-binding transcription factor activity, RNA polymerase II-specific"/>
    <property type="evidence" value="ECO:0007669"/>
    <property type="project" value="TreeGrafter"/>
</dbReference>
<dbReference type="OMA" id="TMSHEDH"/>
<gene>
    <name evidence="8" type="ORF">RDWZM_003587</name>
</gene>
<dbReference type="PROSITE" id="PS50888">
    <property type="entry name" value="BHLH"/>
    <property type="match status" value="1"/>
</dbReference>
<feature type="region of interest" description="Disordered" evidence="6">
    <location>
        <begin position="301"/>
        <end position="371"/>
    </location>
</feature>
<dbReference type="AlphaFoldDB" id="A0A9Q0MIM5"/>
<comment type="caution">
    <text evidence="8">The sequence shown here is derived from an EMBL/GenBank/DDBJ whole genome shotgun (WGS) entry which is preliminary data.</text>
</comment>
<comment type="subcellular location">
    <subcellularLocation>
        <location evidence="1">Nucleus</location>
    </subcellularLocation>
</comment>
<feature type="compositionally biased region" description="Polar residues" evidence="6">
    <location>
        <begin position="557"/>
        <end position="567"/>
    </location>
</feature>
<keyword evidence="4" id="KW-0804">Transcription</keyword>
<feature type="region of interest" description="Disordered" evidence="6">
    <location>
        <begin position="1"/>
        <end position="63"/>
    </location>
</feature>
<organism evidence="8 9">
    <name type="scientific">Blomia tropicalis</name>
    <name type="common">Mite</name>
    <dbReference type="NCBI Taxonomy" id="40697"/>
    <lineage>
        <taxon>Eukaryota</taxon>
        <taxon>Metazoa</taxon>
        <taxon>Ecdysozoa</taxon>
        <taxon>Arthropoda</taxon>
        <taxon>Chelicerata</taxon>
        <taxon>Arachnida</taxon>
        <taxon>Acari</taxon>
        <taxon>Acariformes</taxon>
        <taxon>Sarcoptiformes</taxon>
        <taxon>Astigmata</taxon>
        <taxon>Glycyphagoidea</taxon>
        <taxon>Echimyopodidae</taxon>
        <taxon>Blomia</taxon>
    </lineage>
</organism>
<feature type="region of interest" description="Disordered" evidence="6">
    <location>
        <begin position="87"/>
        <end position="108"/>
    </location>
</feature>
<evidence type="ECO:0000256" key="4">
    <source>
        <dbReference type="ARBA" id="ARBA00023163"/>
    </source>
</evidence>
<sequence length="595" mass="62666">MPFGMPYGAGSHYVPDGQSGPIVQQQQQAPPPPPPPQQHYASNGGSNGPTTPTPDSQFYSPYCDTSGSLFGDTTNSYYQLDGAQDWNSAPQAQYGQPVPTPQAPQQQSFGLVGHHGLDGAHQPTAASNQMGLYGNVSSPTSSLSSLPPMSTFSNRSPQVTASGYGPTNAPSATTTIMLGSPNADIKPNLTSLYPSSNSEIKPELASLYPPTNIPPPQPEHMNPQWTMHRSGSSLHSSYNDKLTPNEVTHLHQMHPRGVNVGERLDDAIDILRNHAEGQLLGPNSYLPPTNSTLTQLDGHVQSPNGNIMGNMRGMVPNVASPPVPTSQPVSSNATAATAPTSTTSKKGGRGSGSNNTGTKAKRSRANRNNGGSSAVAAAAAAANIALALGGGGTSGGNGGGGGSADEDEIPEVKIEREKERRQANNARERIRVRDINEAFKELGRMVVIHMKCDKAQTKLNILHQAVDVITNLEHQVRERNLNPKTACLKRREEEKSEQAVSAKFMGNPTLGSVPNVVAIPPSPVMMGQGGMGPGSNQQQQQAQAPPQHQHPMMNVGQHLSNVTSSNPIDPGMGGGGGLDSLRIPPMVSYNQLESQ</sequence>
<feature type="region of interest" description="Disordered" evidence="6">
    <location>
        <begin position="394"/>
        <end position="423"/>
    </location>
</feature>
<protein>
    <recommendedName>
        <fullName evidence="7">BHLH domain-containing protein</fullName>
    </recommendedName>
</protein>
<evidence type="ECO:0000256" key="1">
    <source>
        <dbReference type="ARBA" id="ARBA00004123"/>
    </source>
</evidence>
<feature type="compositionally biased region" description="Basic and acidic residues" evidence="6">
    <location>
        <begin position="410"/>
        <end position="423"/>
    </location>
</feature>
<feature type="compositionally biased region" description="Low complexity" evidence="6">
    <location>
        <begin position="534"/>
        <end position="554"/>
    </location>
</feature>
<dbReference type="InterPro" id="IPR036638">
    <property type="entry name" value="HLH_DNA-bd_sf"/>
</dbReference>
<dbReference type="GO" id="GO:0000978">
    <property type="term" value="F:RNA polymerase II cis-regulatory region sequence-specific DNA binding"/>
    <property type="evidence" value="ECO:0007669"/>
    <property type="project" value="TreeGrafter"/>
</dbReference>
<reference evidence="8" key="1">
    <citation type="submission" date="2022-12" db="EMBL/GenBank/DDBJ databases">
        <title>Genome assemblies of Blomia tropicalis.</title>
        <authorList>
            <person name="Cui Y."/>
        </authorList>
    </citation>
    <scope>NUCLEOTIDE SEQUENCE</scope>
    <source>
        <tissue evidence="8">Adult mites</tissue>
    </source>
</reference>
<accession>A0A9Q0MIM5</accession>
<dbReference type="FunFam" id="4.10.280.10:FF:000001">
    <property type="entry name" value="Putative transcription factor 12"/>
    <property type="match status" value="1"/>
</dbReference>
<feature type="compositionally biased region" description="Low complexity" evidence="6">
    <location>
        <begin position="326"/>
        <end position="345"/>
    </location>
</feature>
<keyword evidence="5" id="KW-0539">Nucleus</keyword>
<dbReference type="CDD" id="cd18945">
    <property type="entry name" value="bHLH_E-protein_TCF4_E2-2"/>
    <property type="match status" value="1"/>
</dbReference>
<evidence type="ECO:0000259" key="7">
    <source>
        <dbReference type="PROSITE" id="PS50888"/>
    </source>
</evidence>
<dbReference type="PANTHER" id="PTHR11793">
    <property type="entry name" value="BASIC HELIX-LOOP-HELIX TRANSCRIPTION FACTOR"/>
    <property type="match status" value="1"/>
</dbReference>
<dbReference type="GO" id="GO:0005667">
    <property type="term" value="C:transcription regulator complex"/>
    <property type="evidence" value="ECO:0007669"/>
    <property type="project" value="TreeGrafter"/>
</dbReference>
<evidence type="ECO:0000256" key="5">
    <source>
        <dbReference type="ARBA" id="ARBA00023242"/>
    </source>
</evidence>
<feature type="region of interest" description="Disordered" evidence="6">
    <location>
        <begin position="526"/>
        <end position="582"/>
    </location>
</feature>
<name>A0A9Q0MIM5_BLOTA</name>
<evidence type="ECO:0000256" key="3">
    <source>
        <dbReference type="ARBA" id="ARBA00023125"/>
    </source>
</evidence>
<dbReference type="GO" id="GO:0005634">
    <property type="term" value="C:nucleus"/>
    <property type="evidence" value="ECO:0007669"/>
    <property type="project" value="UniProtKB-SubCell"/>
</dbReference>
<keyword evidence="2" id="KW-0805">Transcription regulation</keyword>
<feature type="compositionally biased region" description="Polar residues" evidence="6">
    <location>
        <begin position="39"/>
        <end position="63"/>
    </location>
</feature>
<dbReference type="GO" id="GO:0046983">
    <property type="term" value="F:protein dimerization activity"/>
    <property type="evidence" value="ECO:0007669"/>
    <property type="project" value="InterPro"/>
</dbReference>
<dbReference type="SMART" id="SM00353">
    <property type="entry name" value="HLH"/>
    <property type="match status" value="1"/>
</dbReference>
<evidence type="ECO:0000256" key="2">
    <source>
        <dbReference type="ARBA" id="ARBA00023015"/>
    </source>
</evidence>
<proteinExistence type="predicted"/>